<keyword evidence="2" id="KW-1185">Reference proteome</keyword>
<dbReference type="EMBL" id="ABOX02000001">
    <property type="protein sequence ID" value="EEF63430.1"/>
    <property type="molecule type" value="Genomic_DNA"/>
</dbReference>
<dbReference type="Proteomes" id="UP000003688">
    <property type="component" value="Unassembled WGS sequence"/>
</dbReference>
<comment type="caution">
    <text evidence="1">The sequence shown here is derived from an EMBL/GenBank/DDBJ whole genome shotgun (WGS) entry which is preliminary data.</text>
</comment>
<gene>
    <name evidence="1" type="ORF">Cflav_PD6065</name>
</gene>
<accession>B9XA89</accession>
<dbReference type="AlphaFoldDB" id="B9XA89"/>
<reference evidence="1 2" key="1">
    <citation type="journal article" date="2011" name="J. Bacteriol.">
        <title>Genome sequence of 'Pedosphaera parvula' Ellin514, an aerobic Verrucomicrobial isolate from pasture soil.</title>
        <authorList>
            <person name="Kant R."/>
            <person name="van Passel M.W."/>
            <person name="Sangwan P."/>
            <person name="Palva A."/>
            <person name="Lucas S."/>
            <person name="Copeland A."/>
            <person name="Lapidus A."/>
            <person name="Glavina Del Rio T."/>
            <person name="Dalin E."/>
            <person name="Tice H."/>
            <person name="Bruce D."/>
            <person name="Goodwin L."/>
            <person name="Pitluck S."/>
            <person name="Chertkov O."/>
            <person name="Larimer F.W."/>
            <person name="Land M.L."/>
            <person name="Hauser L."/>
            <person name="Brettin T.S."/>
            <person name="Detter J.C."/>
            <person name="Han S."/>
            <person name="de Vos W.M."/>
            <person name="Janssen P.H."/>
            <person name="Smidt H."/>
        </authorList>
    </citation>
    <scope>NUCLEOTIDE SEQUENCE [LARGE SCALE GENOMIC DNA]</scope>
    <source>
        <strain evidence="1 2">Ellin514</strain>
    </source>
</reference>
<sequence length="174" mass="19759">MGASLSWFAVRGKEQTLILKHFSLRSIGKVYQRSSYHGGLLPSGWFLVIHGRHEFTDAEVKQLSQAAEVVACFVEEHVMVSKAACWKNGQEVWSVTHDAQESLHHLEAQGELPLGFAAIRDRLTKQQEEEDDCDFIFDIPVSLAAEITGYRHDETRKETFETFVRPSFFEGLFG</sequence>
<evidence type="ECO:0000313" key="1">
    <source>
        <dbReference type="EMBL" id="EEF63430.1"/>
    </source>
</evidence>
<proteinExistence type="predicted"/>
<evidence type="ECO:0000313" key="2">
    <source>
        <dbReference type="Proteomes" id="UP000003688"/>
    </source>
</evidence>
<name>B9XA89_PEDPL</name>
<organism evidence="1 2">
    <name type="scientific">Pedosphaera parvula (strain Ellin514)</name>
    <dbReference type="NCBI Taxonomy" id="320771"/>
    <lineage>
        <taxon>Bacteria</taxon>
        <taxon>Pseudomonadati</taxon>
        <taxon>Verrucomicrobiota</taxon>
        <taxon>Pedosphaerae</taxon>
        <taxon>Pedosphaerales</taxon>
        <taxon>Pedosphaeraceae</taxon>
        <taxon>Pedosphaera</taxon>
    </lineage>
</organism>
<protein>
    <submittedName>
        <fullName evidence="1">Uncharacterized protein</fullName>
    </submittedName>
</protein>